<evidence type="ECO:0000256" key="4">
    <source>
        <dbReference type="ARBA" id="ARBA00023004"/>
    </source>
</evidence>
<reference evidence="8" key="2">
    <citation type="journal article" date="2021" name="PeerJ">
        <title>Extensive microbial diversity within the chicken gut microbiome revealed by metagenomics and culture.</title>
        <authorList>
            <person name="Gilroy R."/>
            <person name="Ravi A."/>
            <person name="Getino M."/>
            <person name="Pursley I."/>
            <person name="Horton D.L."/>
            <person name="Alikhan N.F."/>
            <person name="Baker D."/>
            <person name="Gharbi K."/>
            <person name="Hall N."/>
            <person name="Watson M."/>
            <person name="Adriaenssens E.M."/>
            <person name="Foster-Nyarko E."/>
            <person name="Jarju S."/>
            <person name="Secka A."/>
            <person name="Antonio M."/>
            <person name="Oren A."/>
            <person name="Chaudhuri R.R."/>
            <person name="La Ragione R."/>
            <person name="Hildebrand F."/>
            <person name="Pallen M.J."/>
        </authorList>
    </citation>
    <scope>NUCLEOTIDE SEQUENCE</scope>
    <source>
        <strain evidence="8">35461</strain>
    </source>
</reference>
<evidence type="ECO:0000256" key="5">
    <source>
        <dbReference type="ARBA" id="ARBA00023014"/>
    </source>
</evidence>
<dbReference type="PANTHER" id="PTHR43351">
    <property type="entry name" value="L(+)-TARTRATE DEHYDRATASE SUBUNIT BETA"/>
    <property type="match status" value="1"/>
</dbReference>
<evidence type="ECO:0000256" key="6">
    <source>
        <dbReference type="ARBA" id="ARBA00023239"/>
    </source>
</evidence>
<sequence>MELKARLLELVRRAACELPEDVLGALARARESEAEPARGTLGTILENCRVARERGVPLCQDTGTLTFFWRVAPGTRQGPLIEAAAWAVREATARGWLRRNTIDALTGASVDDNVAPGIPVHHFAEAEGEPSVTLLLKGGGSENMSRQYSLPDARLGAGRDLAGVRACVLDAVQAIQGQGCAPGILGVCVGADRAEGYAVAKEQLLRPLGDASPVPELAALERRLLEEANSLGVGPMGLGGKTTLLGVKAASRTRLPASFFVTIAYGCWACRRHTAQLEGALE</sequence>
<evidence type="ECO:0000313" key="8">
    <source>
        <dbReference type="EMBL" id="HIV09036.1"/>
    </source>
</evidence>
<reference evidence="8" key="1">
    <citation type="submission" date="2020-10" db="EMBL/GenBank/DDBJ databases">
        <authorList>
            <person name="Gilroy R."/>
        </authorList>
    </citation>
    <scope>NUCLEOTIDE SEQUENCE</scope>
    <source>
        <strain evidence="8">35461</strain>
    </source>
</reference>
<keyword evidence="6" id="KW-0456">Lyase</keyword>
<dbReference type="InterPro" id="IPR004646">
    <property type="entry name" value="Fe-S_hydro-lyase_TtdA-typ_cat"/>
</dbReference>
<protein>
    <submittedName>
        <fullName evidence="8">Fumarate hydratase</fullName>
    </submittedName>
</protein>
<gene>
    <name evidence="8" type="ORF">IAC79_02835</name>
</gene>
<dbReference type="NCBIfam" id="TIGR00722">
    <property type="entry name" value="ttdA_fumA_fumB"/>
    <property type="match status" value="1"/>
</dbReference>
<dbReference type="GO" id="GO:0016829">
    <property type="term" value="F:lyase activity"/>
    <property type="evidence" value="ECO:0007669"/>
    <property type="project" value="UniProtKB-KW"/>
</dbReference>
<proteinExistence type="inferred from homology"/>
<dbReference type="AlphaFoldDB" id="A0A9D1NMW7"/>
<keyword evidence="4" id="KW-0408">Iron</keyword>
<evidence type="ECO:0000256" key="3">
    <source>
        <dbReference type="ARBA" id="ARBA00022723"/>
    </source>
</evidence>
<name>A0A9D1NMW7_9BACT</name>
<evidence type="ECO:0000259" key="7">
    <source>
        <dbReference type="Pfam" id="PF05681"/>
    </source>
</evidence>
<keyword evidence="5" id="KW-0411">Iron-sulfur</keyword>
<organism evidence="8 9">
    <name type="scientific">Candidatus Spyradenecus faecavium</name>
    <dbReference type="NCBI Taxonomy" id="2840947"/>
    <lineage>
        <taxon>Bacteria</taxon>
        <taxon>Pseudomonadati</taxon>
        <taxon>Lentisphaerota</taxon>
        <taxon>Lentisphaeria</taxon>
        <taxon>Lentisphaerales</taxon>
        <taxon>Lentisphaeraceae</taxon>
        <taxon>Lentisphaeraceae incertae sedis</taxon>
        <taxon>Candidatus Spyradenecus</taxon>
    </lineage>
</organism>
<dbReference type="Proteomes" id="UP000886845">
    <property type="component" value="Unassembled WGS sequence"/>
</dbReference>
<keyword evidence="2" id="KW-0004">4Fe-4S</keyword>
<dbReference type="GO" id="GO:0046872">
    <property type="term" value="F:metal ion binding"/>
    <property type="evidence" value="ECO:0007669"/>
    <property type="project" value="UniProtKB-KW"/>
</dbReference>
<dbReference type="PANTHER" id="PTHR43351:SF2">
    <property type="entry name" value="L(+)-TARTRATE DEHYDRATASE SUBUNIT BETA-RELATED"/>
    <property type="match status" value="1"/>
</dbReference>
<evidence type="ECO:0000256" key="1">
    <source>
        <dbReference type="ARBA" id="ARBA00008876"/>
    </source>
</evidence>
<dbReference type="Pfam" id="PF05681">
    <property type="entry name" value="Fumerase"/>
    <property type="match status" value="1"/>
</dbReference>
<dbReference type="EMBL" id="DVOR01000090">
    <property type="protein sequence ID" value="HIV09036.1"/>
    <property type="molecule type" value="Genomic_DNA"/>
</dbReference>
<comment type="similarity">
    <text evidence="1">Belongs to the class-I fumarase family.</text>
</comment>
<dbReference type="GO" id="GO:0051539">
    <property type="term" value="F:4 iron, 4 sulfur cluster binding"/>
    <property type="evidence" value="ECO:0007669"/>
    <property type="project" value="UniProtKB-KW"/>
</dbReference>
<comment type="caution">
    <text evidence="8">The sequence shown here is derived from an EMBL/GenBank/DDBJ whole genome shotgun (WGS) entry which is preliminary data.</text>
</comment>
<feature type="domain" description="Fe-S hydro-lyase tartrate dehydratase alpha-type catalytic" evidence="7">
    <location>
        <begin position="8"/>
        <end position="275"/>
    </location>
</feature>
<evidence type="ECO:0000256" key="2">
    <source>
        <dbReference type="ARBA" id="ARBA00022485"/>
    </source>
</evidence>
<accession>A0A9D1NMW7</accession>
<keyword evidence="3" id="KW-0479">Metal-binding</keyword>
<evidence type="ECO:0000313" key="9">
    <source>
        <dbReference type="Proteomes" id="UP000886845"/>
    </source>
</evidence>